<dbReference type="InterPro" id="IPR001173">
    <property type="entry name" value="Glyco_trans_2-like"/>
</dbReference>
<dbReference type="GO" id="GO:0016757">
    <property type="term" value="F:glycosyltransferase activity"/>
    <property type="evidence" value="ECO:0007669"/>
    <property type="project" value="UniProtKB-KW"/>
</dbReference>
<evidence type="ECO:0000256" key="10">
    <source>
        <dbReference type="SAM" id="MobiDB-lite"/>
    </source>
</evidence>
<evidence type="ECO:0000256" key="5">
    <source>
        <dbReference type="ARBA" id="ARBA00023136"/>
    </source>
</evidence>
<gene>
    <name evidence="12" type="ORF">AELLOGFF_00821</name>
</gene>
<name>A0A5S9PZF3_MYCVN</name>
<keyword evidence="4" id="KW-0808">Transferase</keyword>
<keyword evidence="5" id="KW-0472">Membrane</keyword>
<evidence type="ECO:0000259" key="11">
    <source>
        <dbReference type="Pfam" id="PF00535"/>
    </source>
</evidence>
<comment type="pathway">
    <text evidence="7">Carotenoid biosynthesis; staphyloxanthin biosynthesis; staphyloxanthin from farnesyl diphosphate: step 4/5.</text>
</comment>
<dbReference type="AlphaFoldDB" id="A0A5S9PZF3"/>
<dbReference type="Proteomes" id="UP000430146">
    <property type="component" value="Unassembled WGS sequence"/>
</dbReference>
<dbReference type="SUPFAM" id="SSF53448">
    <property type="entry name" value="Nucleotide-diphospho-sugar transferases"/>
    <property type="match status" value="1"/>
</dbReference>
<protein>
    <recommendedName>
        <fullName evidence="9">4,4'-diaponeurosporenoate glycosyltransferase</fullName>
    </recommendedName>
</protein>
<evidence type="ECO:0000256" key="2">
    <source>
        <dbReference type="ARBA" id="ARBA00022475"/>
    </source>
</evidence>
<evidence type="ECO:0000256" key="4">
    <source>
        <dbReference type="ARBA" id="ARBA00022679"/>
    </source>
</evidence>
<evidence type="ECO:0000256" key="6">
    <source>
        <dbReference type="ARBA" id="ARBA00037281"/>
    </source>
</evidence>
<evidence type="ECO:0000313" key="13">
    <source>
        <dbReference type="Proteomes" id="UP000430146"/>
    </source>
</evidence>
<dbReference type="Pfam" id="PF00535">
    <property type="entry name" value="Glycos_transf_2"/>
    <property type="match status" value="1"/>
</dbReference>
<dbReference type="PANTHER" id="PTHR43646:SF2">
    <property type="entry name" value="GLYCOSYLTRANSFERASE 2-LIKE DOMAIN-CONTAINING PROTEIN"/>
    <property type="match status" value="1"/>
</dbReference>
<dbReference type="GO" id="GO:0005886">
    <property type="term" value="C:plasma membrane"/>
    <property type="evidence" value="ECO:0007669"/>
    <property type="project" value="UniProtKB-SubCell"/>
</dbReference>
<dbReference type="EMBL" id="CACSIP010000012">
    <property type="protein sequence ID" value="CAA0110539.1"/>
    <property type="molecule type" value="Genomic_DNA"/>
</dbReference>
<comment type="similarity">
    <text evidence="8">Belongs to the glycosyltransferase 2 family. CrtQ subfamily.</text>
</comment>
<proteinExistence type="inferred from homology"/>
<dbReference type="InterPro" id="IPR029044">
    <property type="entry name" value="Nucleotide-diphossugar_trans"/>
</dbReference>
<evidence type="ECO:0000256" key="3">
    <source>
        <dbReference type="ARBA" id="ARBA00022676"/>
    </source>
</evidence>
<evidence type="ECO:0000256" key="7">
    <source>
        <dbReference type="ARBA" id="ARBA00037904"/>
    </source>
</evidence>
<feature type="domain" description="Glycosyltransferase 2-like" evidence="11">
    <location>
        <begin position="22"/>
        <end position="186"/>
    </location>
</feature>
<comment type="function">
    <text evidence="6">Catalyzes the glycosylation of 4,4'-diaponeurosporenoate, i.e. the esterification of glucose at the C1'' position with the carboxyl group of 4,4'-diaponeurosporenic acid, to form glycosyl-4,4'-diaponeurosporenoate. This is a step in the biosynthesis of staphyloxanthin, an orange pigment present in most staphylococci strains.</text>
</comment>
<feature type="region of interest" description="Disordered" evidence="10">
    <location>
        <begin position="217"/>
        <end position="255"/>
    </location>
</feature>
<comment type="subcellular location">
    <subcellularLocation>
        <location evidence="1">Cell membrane</location>
    </subcellularLocation>
</comment>
<feature type="compositionally biased region" description="Basic and acidic residues" evidence="10">
    <location>
        <begin position="217"/>
        <end position="230"/>
    </location>
</feature>
<reference evidence="12 13" key="1">
    <citation type="submission" date="2019-11" db="EMBL/GenBank/DDBJ databases">
        <authorList>
            <person name="Holert J."/>
        </authorList>
    </citation>
    <scope>NUCLEOTIDE SEQUENCE [LARGE SCALE GENOMIC DNA]</scope>
    <source>
        <strain evidence="12">BC8_1</strain>
    </source>
</reference>
<accession>A0A5S9PZF3</accession>
<dbReference type="Gene3D" id="3.90.550.10">
    <property type="entry name" value="Spore Coat Polysaccharide Biosynthesis Protein SpsA, Chain A"/>
    <property type="match status" value="1"/>
</dbReference>
<organism evidence="12 13">
    <name type="scientific">Mycolicibacterium vanbaalenii</name>
    <name type="common">Mycobacterium vanbaalenii</name>
    <dbReference type="NCBI Taxonomy" id="110539"/>
    <lineage>
        <taxon>Bacteria</taxon>
        <taxon>Bacillati</taxon>
        <taxon>Actinomycetota</taxon>
        <taxon>Actinomycetes</taxon>
        <taxon>Mycobacteriales</taxon>
        <taxon>Mycobacteriaceae</taxon>
        <taxon>Mycolicibacterium</taxon>
    </lineage>
</organism>
<keyword evidence="2" id="KW-1003">Cell membrane</keyword>
<evidence type="ECO:0000313" key="12">
    <source>
        <dbReference type="EMBL" id="CAA0110539.1"/>
    </source>
</evidence>
<evidence type="ECO:0000256" key="1">
    <source>
        <dbReference type="ARBA" id="ARBA00004236"/>
    </source>
</evidence>
<sequence>MPAKRLNKRMAASESFPLQTVVVVPAHNERAHLPECLRALTTAALCLPTPVSVVVVLDSCDDDSEGLAGRFGPDVHFVSVDAANVGATRAAGFEYARSLFAGVDPADTWYATTDADSVVDADWLVRMVDPDLHADADMVLGVVRVPNWRNFSPAVVRRYLRSYRSSGPGHDHVHGANMGFRADAYWHAGGFRALATGEDVALVHRFEEAGLSVHRDRELSVATSDRREGRAPGGFAQHLKSLARRRPQPKAGAGA</sequence>
<evidence type="ECO:0000256" key="8">
    <source>
        <dbReference type="ARBA" id="ARBA00038120"/>
    </source>
</evidence>
<keyword evidence="3" id="KW-0328">Glycosyltransferase</keyword>
<evidence type="ECO:0000256" key="9">
    <source>
        <dbReference type="ARBA" id="ARBA00040345"/>
    </source>
</evidence>
<dbReference type="PANTHER" id="PTHR43646">
    <property type="entry name" value="GLYCOSYLTRANSFERASE"/>
    <property type="match status" value="1"/>
</dbReference>
<keyword evidence="13" id="KW-1185">Reference proteome</keyword>